<dbReference type="SUPFAM" id="SSF50249">
    <property type="entry name" value="Nucleic acid-binding proteins"/>
    <property type="match status" value="1"/>
</dbReference>
<dbReference type="OrthoDB" id="6123450at2759"/>
<proteinExistence type="predicted"/>
<feature type="region of interest" description="Disordered" evidence="2">
    <location>
        <begin position="498"/>
        <end position="519"/>
    </location>
</feature>
<evidence type="ECO:0000313" key="4">
    <source>
        <dbReference type="Proteomes" id="UP000652761"/>
    </source>
</evidence>
<keyword evidence="1" id="KW-0540">Nuclease</keyword>
<gene>
    <name evidence="3" type="ORF">Taro_026743</name>
</gene>
<dbReference type="GO" id="GO:0006364">
    <property type="term" value="P:rRNA processing"/>
    <property type="evidence" value="ECO:0007669"/>
    <property type="project" value="TreeGrafter"/>
</dbReference>
<accession>A0A843VPH6</accession>
<dbReference type="GO" id="GO:0005737">
    <property type="term" value="C:cytoplasm"/>
    <property type="evidence" value="ECO:0007669"/>
    <property type="project" value="TreeGrafter"/>
</dbReference>
<evidence type="ECO:0000256" key="2">
    <source>
        <dbReference type="SAM" id="MobiDB-lite"/>
    </source>
</evidence>
<reference evidence="3" key="1">
    <citation type="submission" date="2017-07" db="EMBL/GenBank/DDBJ databases">
        <title>Taro Niue Genome Assembly and Annotation.</title>
        <authorList>
            <person name="Atibalentja N."/>
            <person name="Keating K."/>
            <person name="Fields C.J."/>
        </authorList>
    </citation>
    <scope>NUCLEOTIDE SEQUENCE</scope>
    <source>
        <strain evidence="3">Niue_2</strain>
        <tissue evidence="3">Leaf</tissue>
    </source>
</reference>
<dbReference type="GO" id="GO:0003723">
    <property type="term" value="F:RNA binding"/>
    <property type="evidence" value="ECO:0007669"/>
    <property type="project" value="InterPro"/>
</dbReference>
<organism evidence="3 4">
    <name type="scientific">Colocasia esculenta</name>
    <name type="common">Wild taro</name>
    <name type="synonym">Arum esculentum</name>
    <dbReference type="NCBI Taxonomy" id="4460"/>
    <lineage>
        <taxon>Eukaryota</taxon>
        <taxon>Viridiplantae</taxon>
        <taxon>Streptophyta</taxon>
        <taxon>Embryophyta</taxon>
        <taxon>Tracheophyta</taxon>
        <taxon>Spermatophyta</taxon>
        <taxon>Magnoliopsida</taxon>
        <taxon>Liliopsida</taxon>
        <taxon>Araceae</taxon>
        <taxon>Aroideae</taxon>
        <taxon>Colocasieae</taxon>
        <taxon>Colocasia</taxon>
    </lineage>
</organism>
<keyword evidence="4" id="KW-1185">Reference proteome</keyword>
<dbReference type="InterPro" id="IPR012340">
    <property type="entry name" value="NA-bd_OB-fold"/>
</dbReference>
<evidence type="ECO:0008006" key="5">
    <source>
        <dbReference type="Google" id="ProtNLM"/>
    </source>
</evidence>
<keyword evidence="1" id="KW-0378">Hydrolase</keyword>
<sequence length="655" mass="73141">MSFGLTFQRPCIFRYNYFIKRASQSYCSIFWKPGPDFSLSTPSLNKPNGNIMVRDLWVKSRVEIPPIYSWGTWLEGTDTLSLVEHGWHQSLSLGELETSVTISSVHSLATPFINDLTTKNINFSEQSSNKDKGNDFTEREQPVEEPWLLRAVVASELESCVTSHLSDHTGVLELEAPEKLYEDFEKVGTENEYKLIHLGKPISIVILINSSVCTMQRVAILEDGKLVELLLEPVKNNVQCDSVYLGVVTKLVPHMGGAFVDIGISRPSLMEIRRNREPFVYPPFQKRVNGQELNGHMVTQASEHLDVHDFSYGEGSINGELLEVEDEDDTIEFMNEDTEENEEVDELIVPYELKAPVMNDTVSYDDDEGEFEDYYEDNGHHMECSSVDDLIPLEAGSSNATELSDLILESLKDSDDASADENKWAHVRKGTKVIVQVVKEGLGTKGPALTAYPCLRSRFWSWRARPLQHSLLSPLHLILYACVCVALSLSPPLPSLTVGAGGGDPSDTPSSLTAPPPEQEPIDSLCVPLHCLCTPMESLSLSNSYVPILLRFYFLPIIGATLLFPHSFPLSGTSTGSRPINCATTCACTTPVFPATVVDSLWDALRGSPNWLSDQQHWPYRVSHTWVDDATIVEDWIRVIQYDFSHSDSHAVEVR</sequence>
<dbReference type="Gene3D" id="2.40.50.140">
    <property type="entry name" value="Nucleic acid-binding proteins"/>
    <property type="match status" value="1"/>
</dbReference>
<name>A0A843VPH6_COLES</name>
<evidence type="ECO:0000313" key="3">
    <source>
        <dbReference type="EMBL" id="MQL94083.1"/>
    </source>
</evidence>
<feature type="non-terminal residue" evidence="3">
    <location>
        <position position="1"/>
    </location>
</feature>
<comment type="caution">
    <text evidence="3">The sequence shown here is derived from an EMBL/GenBank/DDBJ whole genome shotgun (WGS) entry which is preliminary data.</text>
</comment>
<dbReference type="AlphaFoldDB" id="A0A843VPH6"/>
<dbReference type="EMBL" id="NMUH01001629">
    <property type="protein sequence ID" value="MQL94083.1"/>
    <property type="molecule type" value="Genomic_DNA"/>
</dbReference>
<dbReference type="PANTHER" id="PTHR30001:SF1">
    <property type="entry name" value="RIBONUCLEASE E_G-LIKE PROTEIN, CHLOROPLASTIC"/>
    <property type="match status" value="1"/>
</dbReference>
<dbReference type="InterPro" id="IPR004659">
    <property type="entry name" value="RNase_E/G"/>
</dbReference>
<protein>
    <recommendedName>
        <fullName evidence="5">S1 motif domain-containing protein</fullName>
    </recommendedName>
</protein>
<dbReference type="PANTHER" id="PTHR30001">
    <property type="entry name" value="RIBONUCLEASE"/>
    <property type="match status" value="1"/>
</dbReference>
<evidence type="ECO:0000256" key="1">
    <source>
        <dbReference type="ARBA" id="ARBA00022722"/>
    </source>
</evidence>
<dbReference type="Proteomes" id="UP000652761">
    <property type="component" value="Unassembled WGS sequence"/>
</dbReference>
<dbReference type="GO" id="GO:0004540">
    <property type="term" value="F:RNA nuclease activity"/>
    <property type="evidence" value="ECO:0007669"/>
    <property type="project" value="InterPro"/>
</dbReference>